<accession>Q2GA07</accession>
<dbReference type="eggNOG" id="COG1946">
    <property type="taxonomic scope" value="Bacteria"/>
</dbReference>
<dbReference type="STRING" id="279238.Saro_0871"/>
<dbReference type="SUPFAM" id="SSF54637">
    <property type="entry name" value="Thioesterase/thiol ester dehydrase-isomerase"/>
    <property type="match status" value="2"/>
</dbReference>
<name>Q2GA07_NOVAD</name>
<feature type="domain" description="Acyl-CoA thioesterase-like C-terminal" evidence="2">
    <location>
        <begin position="152"/>
        <end position="279"/>
    </location>
</feature>
<evidence type="ECO:0000313" key="4">
    <source>
        <dbReference type="Proteomes" id="UP000009134"/>
    </source>
</evidence>
<dbReference type="InterPro" id="IPR049450">
    <property type="entry name" value="ACOT8-like_C"/>
</dbReference>
<dbReference type="AlphaFoldDB" id="Q2GA07"/>
<dbReference type="Pfam" id="PF13622">
    <property type="entry name" value="4HBT_3"/>
    <property type="match status" value="1"/>
</dbReference>
<dbReference type="Gene3D" id="2.40.160.210">
    <property type="entry name" value="Acyl-CoA thioesterase, double hotdog domain"/>
    <property type="match status" value="1"/>
</dbReference>
<dbReference type="Proteomes" id="UP000009134">
    <property type="component" value="Chromosome"/>
</dbReference>
<dbReference type="InterPro" id="IPR042171">
    <property type="entry name" value="Acyl-CoA_hotdog"/>
</dbReference>
<proteinExistence type="predicted"/>
<dbReference type="KEGG" id="nar:Saro_0871"/>
<evidence type="ECO:0000259" key="1">
    <source>
        <dbReference type="Pfam" id="PF13622"/>
    </source>
</evidence>
<keyword evidence="4" id="KW-1185">Reference proteome</keyword>
<feature type="domain" description="Acyl-CoA thioesterase-like N-terminal HotDog" evidence="1">
    <location>
        <begin position="48"/>
        <end position="129"/>
    </location>
</feature>
<dbReference type="Pfam" id="PF20789">
    <property type="entry name" value="4HBT_3C"/>
    <property type="match status" value="1"/>
</dbReference>
<reference evidence="4" key="1">
    <citation type="submission" date="2006-01" db="EMBL/GenBank/DDBJ databases">
        <title>Complete sequence of Novosphingobium aromaticivorans DSM 12444.</title>
        <authorList>
            <consortium name="US DOE Joint Genome Institute"/>
            <person name="Copeland A."/>
            <person name="Lucas S."/>
            <person name="Lapidus A."/>
            <person name="Barry K."/>
            <person name="Detter J.C."/>
            <person name="Glavina T."/>
            <person name="Hammon N."/>
            <person name="Israni S."/>
            <person name="Pitluck S."/>
            <person name="Chain P."/>
            <person name="Malfatti S."/>
            <person name="Shin M."/>
            <person name="Vergez L."/>
            <person name="Schmutz J."/>
            <person name="Larimer F."/>
            <person name="Land M."/>
            <person name="Kyrpides N."/>
            <person name="Ivanova N."/>
            <person name="Fredrickson J."/>
            <person name="Balkwill D."/>
            <person name="Romine M.F."/>
            <person name="Richardson P."/>
        </authorList>
    </citation>
    <scope>NUCLEOTIDE SEQUENCE [LARGE SCALE GENOMIC DNA]</scope>
    <source>
        <strain evidence="4">ATCC 700278 / DSM 12444 / CCUG 56034 / CIP 105152 / NBRC 16084 / F199</strain>
    </source>
</reference>
<dbReference type="InterPro" id="IPR049449">
    <property type="entry name" value="TesB_ACOT8-like_N"/>
</dbReference>
<dbReference type="HOGENOM" id="CLU_084775_1_0_5"/>
<protein>
    <recommendedName>
        <fullName evidence="5">Thioesterase family protein</fullName>
    </recommendedName>
</protein>
<evidence type="ECO:0000259" key="2">
    <source>
        <dbReference type="Pfam" id="PF20789"/>
    </source>
</evidence>
<evidence type="ECO:0008006" key="5">
    <source>
        <dbReference type="Google" id="ProtNLM"/>
    </source>
</evidence>
<dbReference type="EMBL" id="CP000248">
    <property type="protein sequence ID" value="ABD25316.1"/>
    <property type="molecule type" value="Genomic_DNA"/>
</dbReference>
<sequence>MQMHDAGDGGMSQSATVQAIGRLAADMQSDGQGDGQSDGQRFVLRGVDGWLQGRTMYGGASSFLAYAAARKARPDLPPLRGAQVGFIAPVGQDMDIAVSVLREGKSVSQIQTNLYCDGALAHRGLWLFGSARQSNGGVAPGTAEGFLPVEEMEPIGSPEGLHFVRNLEIRRAEPRGGLRQGTVRRWVRLKDRDGLDPIGELVLLGDALPPGSIRAMERQGPISSINWSLTLLGDAPTTRDGWWLLETASNHMADGFSSETLRMWNADGVEVMRGLQSVAIFG</sequence>
<dbReference type="InterPro" id="IPR029069">
    <property type="entry name" value="HotDog_dom_sf"/>
</dbReference>
<gene>
    <name evidence="3" type="ordered locus">Saro_0871</name>
</gene>
<evidence type="ECO:0000313" key="3">
    <source>
        <dbReference type="EMBL" id="ABD25316.1"/>
    </source>
</evidence>
<organism evidence="3 4">
    <name type="scientific">Novosphingobium aromaticivorans (strain ATCC 700278 / DSM 12444 / CCUG 56034 / CIP 105152 / NBRC 16084 / F199)</name>
    <dbReference type="NCBI Taxonomy" id="279238"/>
    <lineage>
        <taxon>Bacteria</taxon>
        <taxon>Pseudomonadati</taxon>
        <taxon>Pseudomonadota</taxon>
        <taxon>Alphaproteobacteria</taxon>
        <taxon>Sphingomonadales</taxon>
        <taxon>Sphingomonadaceae</taxon>
        <taxon>Novosphingobium</taxon>
    </lineage>
</organism>